<accession>A0A917L9G0</accession>
<dbReference type="EMBL" id="BMQA01000037">
    <property type="protein sequence ID" value="GGJ49514.1"/>
    <property type="molecule type" value="Genomic_DNA"/>
</dbReference>
<protein>
    <submittedName>
        <fullName evidence="2">Uncharacterized protein</fullName>
    </submittedName>
</protein>
<reference evidence="2" key="1">
    <citation type="journal article" date="2014" name="Int. J. Syst. Evol. Microbiol.">
        <title>Complete genome sequence of Corynebacterium casei LMG S-19264T (=DSM 44701T), isolated from a smear-ripened cheese.</title>
        <authorList>
            <consortium name="US DOE Joint Genome Institute (JGI-PGF)"/>
            <person name="Walter F."/>
            <person name="Albersmeier A."/>
            <person name="Kalinowski J."/>
            <person name="Ruckert C."/>
        </authorList>
    </citation>
    <scope>NUCLEOTIDE SEQUENCE</scope>
    <source>
        <strain evidence="2">JCM 3086</strain>
    </source>
</reference>
<proteinExistence type="predicted"/>
<organism evidence="2 3">
    <name type="scientific">Streptomyces brasiliensis</name>
    <dbReference type="NCBI Taxonomy" id="1954"/>
    <lineage>
        <taxon>Bacteria</taxon>
        <taxon>Bacillati</taxon>
        <taxon>Actinomycetota</taxon>
        <taxon>Actinomycetes</taxon>
        <taxon>Kitasatosporales</taxon>
        <taxon>Streptomycetaceae</taxon>
        <taxon>Streptomyces</taxon>
    </lineage>
</organism>
<comment type="caution">
    <text evidence="2">The sequence shown here is derived from an EMBL/GenBank/DDBJ whole genome shotgun (WGS) entry which is preliminary data.</text>
</comment>
<sequence length="77" mass="8187">MTACEAPSAVPPDAETLSGASPDAKVTRGTYNPDGGKRVQLTWQRYSTSLWRRVARPYGPAPCPSDPACPARPAACR</sequence>
<gene>
    <name evidence="2" type="ORF">GCM10010121_070840</name>
</gene>
<feature type="region of interest" description="Disordered" evidence="1">
    <location>
        <begin position="1"/>
        <end position="37"/>
    </location>
</feature>
<keyword evidence="3" id="KW-1185">Reference proteome</keyword>
<evidence type="ECO:0000256" key="1">
    <source>
        <dbReference type="SAM" id="MobiDB-lite"/>
    </source>
</evidence>
<dbReference type="AlphaFoldDB" id="A0A917L9G0"/>
<evidence type="ECO:0000313" key="3">
    <source>
        <dbReference type="Proteomes" id="UP000657574"/>
    </source>
</evidence>
<reference evidence="2" key="2">
    <citation type="submission" date="2020-09" db="EMBL/GenBank/DDBJ databases">
        <authorList>
            <person name="Sun Q."/>
            <person name="Ohkuma M."/>
        </authorList>
    </citation>
    <scope>NUCLEOTIDE SEQUENCE</scope>
    <source>
        <strain evidence="2">JCM 3086</strain>
    </source>
</reference>
<feature type="compositionally biased region" description="Low complexity" evidence="1">
    <location>
        <begin position="68"/>
        <end position="77"/>
    </location>
</feature>
<feature type="region of interest" description="Disordered" evidence="1">
    <location>
        <begin position="57"/>
        <end position="77"/>
    </location>
</feature>
<name>A0A917L9G0_9ACTN</name>
<evidence type="ECO:0000313" key="2">
    <source>
        <dbReference type="EMBL" id="GGJ49514.1"/>
    </source>
</evidence>
<dbReference type="Proteomes" id="UP000657574">
    <property type="component" value="Unassembled WGS sequence"/>
</dbReference>